<keyword evidence="9" id="KW-1185">Reference proteome</keyword>
<dbReference type="InterPro" id="IPR050189">
    <property type="entry name" value="MFS_Efflux_Transporters"/>
</dbReference>
<accession>A0A3N0EEC3</accession>
<dbReference type="GO" id="GO:0022857">
    <property type="term" value="F:transmembrane transporter activity"/>
    <property type="evidence" value="ECO:0007669"/>
    <property type="project" value="InterPro"/>
</dbReference>
<evidence type="ECO:0000256" key="5">
    <source>
        <dbReference type="ARBA" id="ARBA00023136"/>
    </source>
</evidence>
<protein>
    <submittedName>
        <fullName evidence="8">MFS transporter</fullName>
    </submittedName>
</protein>
<dbReference type="InterPro" id="IPR036259">
    <property type="entry name" value="MFS_trans_sf"/>
</dbReference>
<comment type="caution">
    <text evidence="8">The sequence shown here is derived from an EMBL/GenBank/DDBJ whole genome shotgun (WGS) entry which is preliminary data.</text>
</comment>
<comment type="subcellular location">
    <subcellularLocation>
        <location evidence="1">Cell membrane</location>
        <topology evidence="1">Multi-pass membrane protein</topology>
    </subcellularLocation>
</comment>
<evidence type="ECO:0000256" key="4">
    <source>
        <dbReference type="ARBA" id="ARBA00022989"/>
    </source>
</evidence>
<feature type="transmembrane region" description="Helical" evidence="6">
    <location>
        <begin position="114"/>
        <end position="136"/>
    </location>
</feature>
<evidence type="ECO:0000256" key="3">
    <source>
        <dbReference type="ARBA" id="ARBA00022692"/>
    </source>
</evidence>
<dbReference type="AlphaFoldDB" id="A0A3N0EEC3"/>
<feature type="transmembrane region" description="Helical" evidence="6">
    <location>
        <begin position="220"/>
        <end position="241"/>
    </location>
</feature>
<dbReference type="Gene3D" id="1.20.1250.20">
    <property type="entry name" value="MFS general substrate transporter like domains"/>
    <property type="match status" value="1"/>
</dbReference>
<dbReference type="OrthoDB" id="9814237at2"/>
<dbReference type="PROSITE" id="PS50850">
    <property type="entry name" value="MFS"/>
    <property type="match status" value="1"/>
</dbReference>
<keyword evidence="5 6" id="KW-0472">Membrane</keyword>
<keyword evidence="4 6" id="KW-1133">Transmembrane helix</keyword>
<feature type="transmembrane region" description="Helical" evidence="6">
    <location>
        <begin position="281"/>
        <end position="300"/>
    </location>
</feature>
<gene>
    <name evidence="8" type="ORF">EFW17_05715</name>
</gene>
<feature type="transmembrane region" description="Helical" evidence="6">
    <location>
        <begin position="55"/>
        <end position="73"/>
    </location>
</feature>
<name>A0A3N0EEC3_9ACTN</name>
<feature type="domain" description="Major facilitator superfamily (MFS) profile" evidence="7">
    <location>
        <begin position="1"/>
        <end position="364"/>
    </location>
</feature>
<reference evidence="8 9" key="1">
    <citation type="submission" date="2018-11" db="EMBL/GenBank/DDBJ databases">
        <title>The genome draft of YIM 96095.</title>
        <authorList>
            <person name="Tang S.-K."/>
            <person name="Chunyu W.-X."/>
            <person name="Feng Y.-Z."/>
        </authorList>
    </citation>
    <scope>NUCLEOTIDE SEQUENCE [LARGE SCALE GENOMIC DNA]</scope>
    <source>
        <strain evidence="8 9">YIM 96095</strain>
    </source>
</reference>
<evidence type="ECO:0000259" key="7">
    <source>
        <dbReference type="PROSITE" id="PS50850"/>
    </source>
</evidence>
<feature type="transmembrane region" description="Helical" evidence="6">
    <location>
        <begin position="312"/>
        <end position="332"/>
    </location>
</feature>
<dbReference type="PANTHER" id="PTHR43124:SF3">
    <property type="entry name" value="CHLORAMPHENICOL EFFLUX PUMP RV0191"/>
    <property type="match status" value="1"/>
</dbReference>
<evidence type="ECO:0000256" key="6">
    <source>
        <dbReference type="SAM" id="Phobius"/>
    </source>
</evidence>
<dbReference type="Proteomes" id="UP000269198">
    <property type="component" value="Unassembled WGS sequence"/>
</dbReference>
<evidence type="ECO:0000313" key="9">
    <source>
        <dbReference type="Proteomes" id="UP000269198"/>
    </source>
</evidence>
<feature type="transmembrane region" description="Helical" evidence="6">
    <location>
        <begin position="253"/>
        <end position="275"/>
    </location>
</feature>
<sequence length="376" mass="38238">MVTAEQLPVGLLTSVSDQLGVSAGRTGLMVTVPGVVAAIAAPTIPVAVGRLDRRVLLAALMLLMALANLVSALTPSFAVLLAARVLVGVTIGGFWAIAGGLATRLVPERHVPRATALIFSGVAAASVFGVPLGTLIGDIAGWRVAFGALGALAALVLVALALLLPTLPAAEPVRPRQLARQLRHTTVLAGVVATFLLVTGHFAAYTFVSPVLQQLSGIPLGLISALLLGYGLAGILGNFVAGVASGRDVRRTVLTISLSLAAVLALFPVLGGTAAGGITMLMLWGLAFGGVSVSLQTWMIKAAPQETEAASALWVSMFNLSIALGALVGGTVVDLGSLSGGLWLAGALVGLTVLTVWSTRATRLDHPRPRPVKEHA</sequence>
<evidence type="ECO:0000313" key="8">
    <source>
        <dbReference type="EMBL" id="RNL86228.1"/>
    </source>
</evidence>
<evidence type="ECO:0000256" key="1">
    <source>
        <dbReference type="ARBA" id="ARBA00004651"/>
    </source>
</evidence>
<dbReference type="SUPFAM" id="SSF103473">
    <property type="entry name" value="MFS general substrate transporter"/>
    <property type="match status" value="1"/>
</dbReference>
<dbReference type="InterPro" id="IPR020846">
    <property type="entry name" value="MFS_dom"/>
</dbReference>
<feature type="transmembrane region" description="Helical" evidence="6">
    <location>
        <begin position="28"/>
        <end position="48"/>
    </location>
</feature>
<keyword evidence="3 6" id="KW-0812">Transmembrane</keyword>
<dbReference type="EMBL" id="RJMB01000004">
    <property type="protein sequence ID" value="RNL86228.1"/>
    <property type="molecule type" value="Genomic_DNA"/>
</dbReference>
<keyword evidence="2" id="KW-1003">Cell membrane</keyword>
<feature type="transmembrane region" description="Helical" evidence="6">
    <location>
        <begin position="338"/>
        <end position="358"/>
    </location>
</feature>
<dbReference type="GO" id="GO:0005886">
    <property type="term" value="C:plasma membrane"/>
    <property type="evidence" value="ECO:0007669"/>
    <property type="project" value="UniProtKB-SubCell"/>
</dbReference>
<dbReference type="Pfam" id="PF07690">
    <property type="entry name" value="MFS_1"/>
    <property type="match status" value="1"/>
</dbReference>
<feature type="transmembrane region" description="Helical" evidence="6">
    <location>
        <begin position="185"/>
        <end position="208"/>
    </location>
</feature>
<dbReference type="InterPro" id="IPR011701">
    <property type="entry name" value="MFS"/>
</dbReference>
<organism evidence="8 9">
    <name type="scientific">Halostreptopolyspora alba</name>
    <dbReference type="NCBI Taxonomy" id="2487137"/>
    <lineage>
        <taxon>Bacteria</taxon>
        <taxon>Bacillati</taxon>
        <taxon>Actinomycetota</taxon>
        <taxon>Actinomycetes</taxon>
        <taxon>Streptosporangiales</taxon>
        <taxon>Nocardiopsidaceae</taxon>
        <taxon>Halostreptopolyspora</taxon>
    </lineage>
</organism>
<feature type="transmembrane region" description="Helical" evidence="6">
    <location>
        <begin position="142"/>
        <end position="164"/>
    </location>
</feature>
<dbReference type="CDD" id="cd17324">
    <property type="entry name" value="MFS_NepI_like"/>
    <property type="match status" value="1"/>
</dbReference>
<feature type="transmembrane region" description="Helical" evidence="6">
    <location>
        <begin position="79"/>
        <end position="102"/>
    </location>
</feature>
<dbReference type="PANTHER" id="PTHR43124">
    <property type="entry name" value="PURINE EFFLUX PUMP PBUE"/>
    <property type="match status" value="1"/>
</dbReference>
<proteinExistence type="predicted"/>
<evidence type="ECO:0000256" key="2">
    <source>
        <dbReference type="ARBA" id="ARBA00022475"/>
    </source>
</evidence>